<protein>
    <submittedName>
        <fullName evidence="6">Major capsid protein</fullName>
    </submittedName>
</protein>
<keyword evidence="5" id="KW-0946">Virion</keyword>
<evidence type="ECO:0000256" key="4">
    <source>
        <dbReference type="ARBA" id="ARBA00022561"/>
    </source>
</evidence>
<evidence type="ECO:0000256" key="5">
    <source>
        <dbReference type="ARBA" id="ARBA00022844"/>
    </source>
</evidence>
<comment type="subcellular location">
    <subcellularLocation>
        <location evidence="1">Virion</location>
    </subcellularLocation>
</comment>
<dbReference type="InterPro" id="IPR037002">
    <property type="entry name" value="Microviridae_protein_F_sf"/>
</dbReference>
<organism evidence="6">
    <name type="scientific">Dulem virus 108</name>
    <dbReference type="NCBI Taxonomy" id="3145585"/>
    <lineage>
        <taxon>Viruses</taxon>
        <taxon>Monodnaviria</taxon>
        <taxon>Sangervirae</taxon>
        <taxon>Phixviricota</taxon>
        <taxon>Malgrandaviricetes</taxon>
        <taxon>Petitvirales</taxon>
        <taxon>Microviridae</taxon>
        <taxon>Microvirus</taxon>
    </lineage>
</organism>
<dbReference type="InterPro" id="IPR016184">
    <property type="entry name" value="Capsid/spike_ssDNA_virus"/>
</dbReference>
<keyword evidence="4" id="KW-0167">Capsid protein</keyword>
<sequence length="552" mass="62485">MANIFNSIRLKRPKRNVFNLSYENKLTMNMGELVPIMCMPIVPGDKFRVNTEALVRLAPLVAPMMHRVNVYTHYFFVPNRLVWNEWEDFITKGIDGENAPVLPCFDLGTSWPSNVRNQVVNGSLWDYLGLPSARSIGGVIVVEDANGVDYPTGFRVSSLPFRAYQLIYNEYYRDQNLTESVDIPLKSGIENSWDDIKLLLTLRRRAWEKDYFTSALPWLQRGPEVTVPLNGGHSGINVYYQGAGVSAQQWKDADGRAWTGSVTYDGTFIAKPGDSTGLNAQFVGTQQLGNRAPELDPNGTLKVDLDEAGVSIQDLRTSNALQRWFERNARGGSRYIEQILAHFGVRSSDARLQRPQFLGGGKMPIAVSEVLQTSSTDATSPQANMAGHGISAGVNNGFKHYFEEHGYVIGLMSIMPRTGYQQGVPRDFTKFDNMDFYFPEFAHLSEQEIKNKEIYVSSDSTYNEGTFGYTPRYAEYKYHESEAHGDFRGNMAFWHLNRIFSEKPNLNTTFVECNPSNRVFATSQTQDDKFWVQIYQDVKALRLMPKYGTPML</sequence>
<dbReference type="InterPro" id="IPR003514">
    <property type="entry name" value="Microviridae_protein_F"/>
</dbReference>
<keyword evidence="3" id="KW-1140">T=1 icosahedral capsid protein</keyword>
<dbReference type="EMBL" id="PP511435">
    <property type="protein sequence ID" value="XCD04178.1"/>
    <property type="molecule type" value="Genomic_DNA"/>
</dbReference>
<evidence type="ECO:0000256" key="3">
    <source>
        <dbReference type="ARBA" id="ARBA00022431"/>
    </source>
</evidence>
<dbReference type="GO" id="GO:0039615">
    <property type="term" value="C:T=1 icosahedral viral capsid"/>
    <property type="evidence" value="ECO:0007669"/>
    <property type="project" value="UniProtKB-KW"/>
</dbReference>
<evidence type="ECO:0000256" key="2">
    <source>
        <dbReference type="ARBA" id="ARBA00009963"/>
    </source>
</evidence>
<dbReference type="Gene3D" id="2.60.169.10">
    <property type="entry name" value="Microviridae F protein"/>
    <property type="match status" value="2"/>
</dbReference>
<comment type="similarity">
    <text evidence="2">Belongs to the microviridae F protein family.</text>
</comment>
<proteinExistence type="inferred from homology"/>
<dbReference type="Pfam" id="PF02305">
    <property type="entry name" value="Phage_F"/>
    <property type="match status" value="1"/>
</dbReference>
<evidence type="ECO:0000256" key="1">
    <source>
        <dbReference type="ARBA" id="ARBA00004328"/>
    </source>
</evidence>
<evidence type="ECO:0000313" key="6">
    <source>
        <dbReference type="EMBL" id="XCD04178.1"/>
    </source>
</evidence>
<reference evidence="6" key="1">
    <citation type="submission" date="2024-03" db="EMBL/GenBank/DDBJ databases">
        <title>Diverse circular DNA viruses in blood, oral, and fecal samples of captive lemurs.</title>
        <authorList>
            <person name="Paietta E.N."/>
            <person name="Kraberger S."/>
            <person name="Lund M.C."/>
            <person name="Custer J.M."/>
            <person name="Vargas K.M."/>
            <person name="Ehmke E.E."/>
            <person name="Yoder A.D."/>
            <person name="Varsani A."/>
        </authorList>
    </citation>
    <scope>NUCLEOTIDE SEQUENCE</scope>
    <source>
        <strain evidence="6">Duke_21_102</strain>
    </source>
</reference>
<accession>A0AAU8AZJ2</accession>
<name>A0AAU8AZJ2_9VIRU</name>
<dbReference type="SUPFAM" id="SSF88645">
    <property type="entry name" value="ssDNA viruses"/>
    <property type="match status" value="1"/>
</dbReference>
<dbReference type="GO" id="GO:0005198">
    <property type="term" value="F:structural molecule activity"/>
    <property type="evidence" value="ECO:0007669"/>
    <property type="project" value="InterPro"/>
</dbReference>